<evidence type="ECO:0000259" key="2">
    <source>
        <dbReference type="Pfam" id="PF24623"/>
    </source>
</evidence>
<dbReference type="RefSeq" id="WP_093824378.1">
    <property type="nucleotide sequence ID" value="NZ_JAVRES010000004.1"/>
</dbReference>
<reference evidence="4" key="1">
    <citation type="submission" date="2023-07" db="EMBL/GenBank/DDBJ databases">
        <title>30 novel species of actinomycetes from the DSMZ collection.</title>
        <authorList>
            <person name="Nouioui I."/>
        </authorList>
    </citation>
    <scope>NUCLEOTIDE SEQUENCE [LARGE SCALE GENOMIC DNA]</scope>
    <source>
        <strain evidence="4">DSM 41981</strain>
    </source>
</reference>
<dbReference type="InterPro" id="IPR056911">
    <property type="entry name" value="Phage_Znf_bind_put"/>
</dbReference>
<accession>A0ABD5EMM5</accession>
<evidence type="ECO:0000313" key="3">
    <source>
        <dbReference type="EMBL" id="MDT0435634.1"/>
    </source>
</evidence>
<dbReference type="Pfam" id="PF24623">
    <property type="entry name" value="Phage_zn_bind_8"/>
    <property type="match status" value="1"/>
</dbReference>
<feature type="compositionally biased region" description="Polar residues" evidence="1">
    <location>
        <begin position="17"/>
        <end position="27"/>
    </location>
</feature>
<organism evidence="3 4">
    <name type="scientific">Streptomyces doudnae</name>
    <dbReference type="NCBI Taxonomy" id="3075536"/>
    <lineage>
        <taxon>Bacteria</taxon>
        <taxon>Bacillati</taxon>
        <taxon>Actinomycetota</taxon>
        <taxon>Actinomycetes</taxon>
        <taxon>Kitasatosporales</taxon>
        <taxon>Streptomycetaceae</taxon>
        <taxon>Streptomyces</taxon>
    </lineage>
</organism>
<evidence type="ECO:0000256" key="1">
    <source>
        <dbReference type="SAM" id="MobiDB-lite"/>
    </source>
</evidence>
<dbReference type="Proteomes" id="UP001183535">
    <property type="component" value="Unassembled WGS sequence"/>
</dbReference>
<comment type="caution">
    <text evidence="3">The sequence shown here is derived from an EMBL/GenBank/DDBJ whole genome shotgun (WGS) entry which is preliminary data.</text>
</comment>
<evidence type="ECO:0000313" key="4">
    <source>
        <dbReference type="Proteomes" id="UP001183535"/>
    </source>
</evidence>
<protein>
    <recommendedName>
        <fullName evidence="2">DNA-binding phage zinc finger domain-containing protein</fullName>
    </recommendedName>
</protein>
<gene>
    <name evidence="3" type="ORF">RM877_13160</name>
</gene>
<dbReference type="EMBL" id="JAVRES010000004">
    <property type="protein sequence ID" value="MDT0435634.1"/>
    <property type="molecule type" value="Genomic_DNA"/>
</dbReference>
<dbReference type="AlphaFoldDB" id="A0ABD5EMM5"/>
<feature type="region of interest" description="Disordered" evidence="1">
    <location>
        <begin position="1"/>
        <end position="27"/>
    </location>
</feature>
<sequence length="242" mass="26393">MRIHAIVDAPDRPLPGQQDTSDASTDHLSAGDRITLDELAVHCSAAAVWLDQLARAAETPDTPVELADDIDCLRREATTLRDRAGRLQRIARIIDGDVPLATGFAAGDRWGAAAMNTDRETYGGPAIIPTANQLLLLARDASYAENTVTYPEGMAGVRKSLLLSWESKTAQERRRRERDAAVQEEELRIECESCDAGAQQRCRTKTGRLAELTHKVRRRTAEANVDARIGWVGDNPVAVAGT</sequence>
<name>A0ABD5EMM5_9ACTN</name>
<keyword evidence="4" id="KW-1185">Reference proteome</keyword>
<proteinExistence type="predicted"/>
<feature type="domain" description="DNA-binding phage zinc finger" evidence="2">
    <location>
        <begin position="179"/>
        <end position="224"/>
    </location>
</feature>